<gene>
    <name evidence="1" type="ORF">MAR_035069</name>
</gene>
<evidence type="ECO:0000313" key="2">
    <source>
        <dbReference type="Proteomes" id="UP001164746"/>
    </source>
</evidence>
<keyword evidence="2" id="KW-1185">Reference proteome</keyword>
<accession>A0ABY7EJ20</accession>
<protein>
    <submittedName>
        <fullName evidence="1">Uncharacterized protein</fullName>
    </submittedName>
</protein>
<evidence type="ECO:0000313" key="1">
    <source>
        <dbReference type="EMBL" id="WAR09993.1"/>
    </source>
</evidence>
<sequence length="105" mass="11919">MRSCKFNSFRTCDFQQSPSGIEFILKRRDIENILRNKVGLVVKGRGRARIGASFRSNAKVITKSGRSETFTVSTHAMSEVFDIVYKEKKEEGKVQNYVSLPDVPT</sequence>
<dbReference type="Proteomes" id="UP001164746">
    <property type="component" value="Chromosome 7"/>
</dbReference>
<organism evidence="1 2">
    <name type="scientific">Mya arenaria</name>
    <name type="common">Soft-shell clam</name>
    <dbReference type="NCBI Taxonomy" id="6604"/>
    <lineage>
        <taxon>Eukaryota</taxon>
        <taxon>Metazoa</taxon>
        <taxon>Spiralia</taxon>
        <taxon>Lophotrochozoa</taxon>
        <taxon>Mollusca</taxon>
        <taxon>Bivalvia</taxon>
        <taxon>Autobranchia</taxon>
        <taxon>Heteroconchia</taxon>
        <taxon>Euheterodonta</taxon>
        <taxon>Imparidentia</taxon>
        <taxon>Neoheterodontei</taxon>
        <taxon>Myida</taxon>
        <taxon>Myoidea</taxon>
        <taxon>Myidae</taxon>
        <taxon>Mya</taxon>
    </lineage>
</organism>
<reference evidence="1" key="1">
    <citation type="submission" date="2022-11" db="EMBL/GenBank/DDBJ databases">
        <title>Centuries of genome instability and evolution in soft-shell clam transmissible cancer (bioRxiv).</title>
        <authorList>
            <person name="Hart S.F.M."/>
            <person name="Yonemitsu M.A."/>
            <person name="Giersch R.M."/>
            <person name="Beal B.F."/>
            <person name="Arriagada G."/>
            <person name="Davis B.W."/>
            <person name="Ostrander E.A."/>
            <person name="Goff S.P."/>
            <person name="Metzger M.J."/>
        </authorList>
    </citation>
    <scope>NUCLEOTIDE SEQUENCE</scope>
    <source>
        <strain evidence="1">MELC-2E11</strain>
        <tissue evidence="1">Siphon/mantle</tissue>
    </source>
</reference>
<dbReference type="EMBL" id="CP111018">
    <property type="protein sequence ID" value="WAR09993.1"/>
    <property type="molecule type" value="Genomic_DNA"/>
</dbReference>
<name>A0ABY7EJ20_MYAAR</name>
<proteinExistence type="predicted"/>